<evidence type="ECO:0000313" key="1">
    <source>
        <dbReference type="EMBL" id="SBS76419.1"/>
    </source>
</evidence>
<dbReference type="AlphaFoldDB" id="A0A1Y5PGI0"/>
<accession>A0A1Y5PGI0</accession>
<protein>
    <submittedName>
        <fullName evidence="1">Uncharacterized protein</fullName>
    </submittedName>
</protein>
<gene>
    <name evidence="1" type="ORF">MHPYR_310083</name>
</gene>
<sequence length="35" mass="3441">MRTVMGLTAATRTGALPNPDSEAANTLAAGLAVTP</sequence>
<proteinExistence type="predicted"/>
<organism evidence="1">
    <name type="scientific">uncultured Mycobacterium sp</name>
    <dbReference type="NCBI Taxonomy" id="171292"/>
    <lineage>
        <taxon>Bacteria</taxon>
        <taxon>Bacillati</taxon>
        <taxon>Actinomycetota</taxon>
        <taxon>Actinomycetes</taxon>
        <taxon>Mycobacteriales</taxon>
        <taxon>Mycobacteriaceae</taxon>
        <taxon>Mycobacterium</taxon>
        <taxon>environmental samples</taxon>
    </lineage>
</organism>
<name>A0A1Y5PGI0_9MYCO</name>
<reference evidence="1" key="1">
    <citation type="submission" date="2016-03" db="EMBL/GenBank/DDBJ databases">
        <authorList>
            <person name="Ploux O."/>
        </authorList>
    </citation>
    <scope>NUCLEOTIDE SEQUENCE</scope>
    <source>
        <strain evidence="1">UC10</strain>
    </source>
</reference>
<dbReference type="EMBL" id="FLQS01000025">
    <property type="protein sequence ID" value="SBS76419.1"/>
    <property type="molecule type" value="Genomic_DNA"/>
</dbReference>